<dbReference type="GO" id="GO:0005634">
    <property type="term" value="C:nucleus"/>
    <property type="evidence" value="ECO:0007669"/>
    <property type="project" value="UniProtKB-SubCell"/>
</dbReference>
<keyword evidence="8" id="KW-1185">Reference proteome</keyword>
<dbReference type="SUPFAM" id="SSF46689">
    <property type="entry name" value="Homeodomain-like"/>
    <property type="match status" value="1"/>
</dbReference>
<dbReference type="Proteomes" id="UP000826271">
    <property type="component" value="Unassembled WGS sequence"/>
</dbReference>
<reference evidence="7" key="1">
    <citation type="submission" date="2019-10" db="EMBL/GenBank/DDBJ databases">
        <authorList>
            <person name="Zhang R."/>
            <person name="Pan Y."/>
            <person name="Wang J."/>
            <person name="Ma R."/>
            <person name="Yu S."/>
        </authorList>
    </citation>
    <scope>NUCLEOTIDE SEQUENCE</scope>
    <source>
        <strain evidence="7">LA-IB0</strain>
        <tissue evidence="7">Leaf</tissue>
    </source>
</reference>
<dbReference type="Pfam" id="PF23603">
    <property type="entry name" value="Ubiquitin_TPR1"/>
    <property type="match status" value="1"/>
</dbReference>
<dbReference type="SMART" id="SM00717">
    <property type="entry name" value="SANT"/>
    <property type="match status" value="1"/>
</dbReference>
<protein>
    <submittedName>
        <fullName evidence="7">Uncharacterized protein</fullName>
    </submittedName>
</protein>
<evidence type="ECO:0000256" key="3">
    <source>
        <dbReference type="ARBA" id="ARBA00023242"/>
    </source>
</evidence>
<feature type="domain" description="HTH myb-type" evidence="6">
    <location>
        <begin position="573"/>
        <end position="632"/>
    </location>
</feature>
<evidence type="ECO:0000256" key="2">
    <source>
        <dbReference type="ARBA" id="ARBA00023125"/>
    </source>
</evidence>
<evidence type="ECO:0000259" key="4">
    <source>
        <dbReference type="PROSITE" id="PS50053"/>
    </source>
</evidence>
<dbReference type="InterPro" id="IPR001005">
    <property type="entry name" value="SANT/Myb"/>
</dbReference>
<accession>A0AAV6XKP5</accession>
<sequence length="680" mass="75481">MVSNKRLNCGFKGYEAPVVPRAPRSIRRRGPLKKLVEDSKLCAFELLAAVAGKLLLESESSASSNVADGKVQLAICRDGNKKAQPNDDKALKSESFDQGSCAESAFIPEISVEECNLLSSFNSLPREENDSVIEHTHVNSSSDFLKQVESDIKLRICKDRSSDGNTTCEVGGSVCIGDSFNCKVDSGLDVQLEDDKNRIGDLSMANTFTVKNPIGECVNTNVLIKSESSVKLPLYRDPIPGSLLRKQWNNVKLGIRDDDENSFGCNKSSTKIRPFRPQPRTGRHKLRKMMTHRYWKVGPNLKDCELYNTSEGMKSFYQYRKSIYSRERCQQVPIKKRKISDHSFAVAYDQDTSSNSVSKLLEKSLRGDKSSSALILHRATGASATTKGHQKSKDPHVKLSIKSFKVPELYIEVPETATVGSLKRTVMEAVTAILGGGIRVGVVHQGKKVREDHRTLQQAGISQCSNLDNLGFTLEPSLTHISPSMTPKKRPFILPCDADEQFPRSSATPMIDSGISNTSFDPPLVNKSDHDVNNIELMSSPKTPTDALMDGAVNVEALAVVPVNLKPKRTELSQRRTRRPFSVGEVEALVEAVEKLGTGRWRDVKMRAFENADHRTYVDLKDKWKTLVHTASISPQQRRGEPVPQELLDRVLSAHSYWSQNQSKQLVKCLSDAHEEMVGA</sequence>
<keyword evidence="2" id="KW-0238">DNA-binding</keyword>
<dbReference type="InterPro" id="IPR000626">
    <property type="entry name" value="Ubiquitin-like_dom"/>
</dbReference>
<dbReference type="SUPFAM" id="SSF54236">
    <property type="entry name" value="Ubiquitin-like"/>
    <property type="match status" value="1"/>
</dbReference>
<organism evidence="7 8">
    <name type="scientific">Buddleja alternifolia</name>
    <dbReference type="NCBI Taxonomy" id="168488"/>
    <lineage>
        <taxon>Eukaryota</taxon>
        <taxon>Viridiplantae</taxon>
        <taxon>Streptophyta</taxon>
        <taxon>Embryophyta</taxon>
        <taxon>Tracheophyta</taxon>
        <taxon>Spermatophyta</taxon>
        <taxon>Magnoliopsida</taxon>
        <taxon>eudicotyledons</taxon>
        <taxon>Gunneridae</taxon>
        <taxon>Pentapetalae</taxon>
        <taxon>asterids</taxon>
        <taxon>lamiids</taxon>
        <taxon>Lamiales</taxon>
        <taxon>Scrophulariaceae</taxon>
        <taxon>Buddlejeae</taxon>
        <taxon>Buddleja</taxon>
    </lineage>
</organism>
<gene>
    <name evidence="7" type="ORF">BUALT_Bualt06G0046900</name>
</gene>
<dbReference type="InterPro" id="IPR017930">
    <property type="entry name" value="Myb_dom"/>
</dbReference>
<name>A0AAV6XKP5_9LAMI</name>
<dbReference type="PROSITE" id="PS50090">
    <property type="entry name" value="MYB_LIKE"/>
    <property type="match status" value="1"/>
</dbReference>
<evidence type="ECO:0000313" key="7">
    <source>
        <dbReference type="EMBL" id="KAG8380734.1"/>
    </source>
</evidence>
<evidence type="ECO:0000259" key="5">
    <source>
        <dbReference type="PROSITE" id="PS50090"/>
    </source>
</evidence>
<comment type="subcellular location">
    <subcellularLocation>
        <location evidence="1">Nucleus</location>
    </subcellularLocation>
</comment>
<proteinExistence type="predicted"/>
<dbReference type="InterPro" id="IPR057625">
    <property type="entry name" value="TPR1-6-like_ubiquitin"/>
</dbReference>
<dbReference type="PROSITE" id="PS50053">
    <property type="entry name" value="UBIQUITIN_2"/>
    <property type="match status" value="1"/>
</dbReference>
<dbReference type="AlphaFoldDB" id="A0AAV6XKP5"/>
<dbReference type="InterPro" id="IPR029071">
    <property type="entry name" value="Ubiquitin-like_domsf"/>
</dbReference>
<evidence type="ECO:0000313" key="8">
    <source>
        <dbReference type="Proteomes" id="UP000826271"/>
    </source>
</evidence>
<evidence type="ECO:0000256" key="1">
    <source>
        <dbReference type="ARBA" id="ARBA00004123"/>
    </source>
</evidence>
<dbReference type="InterPro" id="IPR009057">
    <property type="entry name" value="Homeodomain-like_sf"/>
</dbReference>
<dbReference type="GO" id="GO:0042162">
    <property type="term" value="F:telomeric DNA binding"/>
    <property type="evidence" value="ECO:0007669"/>
    <property type="project" value="UniProtKB-ARBA"/>
</dbReference>
<dbReference type="InterPro" id="IPR031105">
    <property type="entry name" value="TRP_plant"/>
</dbReference>
<dbReference type="PROSITE" id="PS51294">
    <property type="entry name" value="HTH_MYB"/>
    <property type="match status" value="1"/>
</dbReference>
<feature type="domain" description="Ubiquitin-like" evidence="4">
    <location>
        <begin position="397"/>
        <end position="467"/>
    </location>
</feature>
<evidence type="ECO:0000259" key="6">
    <source>
        <dbReference type="PROSITE" id="PS51294"/>
    </source>
</evidence>
<dbReference type="PANTHER" id="PTHR21717">
    <property type="entry name" value="TELOMERIC REPEAT BINDING PROTEIN"/>
    <property type="match status" value="1"/>
</dbReference>
<comment type="caution">
    <text evidence="7">The sequence shown here is derived from an EMBL/GenBank/DDBJ whole genome shotgun (WGS) entry which is preliminary data.</text>
</comment>
<dbReference type="CDD" id="cd11660">
    <property type="entry name" value="SANT_TRF"/>
    <property type="match status" value="1"/>
</dbReference>
<dbReference type="Gene3D" id="1.10.246.220">
    <property type="match status" value="1"/>
</dbReference>
<feature type="domain" description="Myb-like" evidence="5">
    <location>
        <begin position="573"/>
        <end position="628"/>
    </location>
</feature>
<dbReference type="PANTHER" id="PTHR21717:SF78">
    <property type="entry name" value="TELOMERE REPEAT-BINDING PROTEIN 4-LIKE"/>
    <property type="match status" value="1"/>
</dbReference>
<keyword evidence="3" id="KW-0539">Nucleus</keyword>
<dbReference type="EMBL" id="WHWC01000006">
    <property type="protein sequence ID" value="KAG8380734.1"/>
    <property type="molecule type" value="Genomic_DNA"/>
</dbReference>